<dbReference type="EMBL" id="L37679">
    <property type="protein sequence ID" value="AAA53388.1"/>
    <property type="molecule type" value="Genomic_RNA"/>
</dbReference>
<dbReference type="Pfam" id="PF02454">
    <property type="entry name" value="Sigma_1s"/>
    <property type="match status" value="1"/>
</dbReference>
<reference evidence="1" key="1">
    <citation type="journal article" date="1990" name="J. Virol.">
        <title>Sequence diversity in S1 genes and S1 translation products of 11 serotype 3 reovirus strains.</title>
        <authorList>
            <person name="Dermody T.S."/>
            <person name="Nibert M.L."/>
            <person name="Bassel-Duby R."/>
            <person name="Fields B.N."/>
        </authorList>
    </citation>
    <scope>NUCLEOTIDE SEQUENCE</scope>
    <source>
        <strain evidence="1">T3/Tahiti/60</strain>
    </source>
</reference>
<proteinExistence type="predicted"/>
<protein>
    <submittedName>
        <fullName evidence="1">Non-structural protein sigma 1 s</fullName>
    </submittedName>
</protein>
<organism evidence="1">
    <name type="scientific">Reovirus sp</name>
    <dbReference type="NCBI Taxonomy" id="10891"/>
    <lineage>
        <taxon>Viruses</taxon>
        <taxon>Riboviria</taxon>
        <taxon>Orthornavirae</taxon>
        <taxon>Duplornaviricota</taxon>
        <taxon>Resentoviricetes</taxon>
        <taxon>Reovirales</taxon>
    </lineage>
</organism>
<evidence type="ECO:0000313" key="1">
    <source>
        <dbReference type="EMBL" id="AAA53388.1"/>
    </source>
</evidence>
<accession>Q85691</accession>
<sequence>MEQHCQRALNQGSKRSRKRPKYTLIQSLGLLKDSMTQTNESSLLSKVGTIWLHQSVMRNLQSPDWKALSEPSKQLSMDLIQVLPRLVAEWENLRQDLQDYALTMTVSLREWILRNVTLDH</sequence>
<dbReference type="InterPro" id="IPR003478">
    <property type="entry name" value="Capsid_sigma_1s"/>
</dbReference>
<name>Q85691_9REOV</name>
<dbReference type="GO" id="GO:0044003">
    <property type="term" value="P:symbiont-mediated perturbation of host process"/>
    <property type="evidence" value="ECO:0007669"/>
    <property type="project" value="InterPro"/>
</dbReference>